<evidence type="ECO:0000256" key="16">
    <source>
        <dbReference type="ARBA" id="ARBA00047899"/>
    </source>
</evidence>
<accession>C5LEH6</accession>
<dbReference type="SUPFAM" id="SSF56112">
    <property type="entry name" value="Protein kinase-like (PK-like)"/>
    <property type="match status" value="1"/>
</dbReference>
<evidence type="ECO:0000256" key="5">
    <source>
        <dbReference type="ARBA" id="ARBA00016038"/>
    </source>
</evidence>
<dbReference type="OMA" id="EIRCAKV"/>
<keyword evidence="14" id="KW-0067">ATP-binding</keyword>
<dbReference type="InterPro" id="IPR000687">
    <property type="entry name" value="RIO_kinase"/>
</dbReference>
<comment type="cofactor">
    <cofactor evidence="1">
        <name>Mg(2+)</name>
        <dbReference type="ChEBI" id="CHEBI:18420"/>
    </cofactor>
</comment>
<dbReference type="CDD" id="cd05147">
    <property type="entry name" value="RIO1_euk"/>
    <property type="match status" value="1"/>
</dbReference>
<dbReference type="GeneID" id="9050361"/>
<protein>
    <recommendedName>
        <fullName evidence="5">Serine/threonine-protein kinase RIO1</fullName>
        <ecNumber evidence="4">2.7.11.1</ecNumber>
    </recommendedName>
    <alternativeName>
        <fullName evidence="18">Serine/threonine-protein kinase rio1</fullName>
    </alternativeName>
</protein>
<sequence length="308" mass="35759">MVYDDNEQQQHCKNDGSCSSSYVVGHHAMNSILYANKKADEYRRHLGLTQDTRATVDNVLDPRTINILNKMRNRGVFTDVSGTISTGKEANVYYATTTTTDDTYSDELTNGGGLALKVYKTSILVFKDRSKYVEGEYRFRKGYCKSNPRKMVTMWAEKEMRNLKRLNMYNIPSPNVIECRNNVLVMEYLGSDATHSYPRLKDISNSMVMDIYIQVITIMRVMFNKCHLVHGDLSEFNLLLSPQGVVYVIDVSQSVEHDHYQALDFLKRDIVNITRFFRKTMINEHHHDHHDDQHQHQLHLLHVNTLFD</sequence>
<name>C5LEH6_PERM5</name>
<evidence type="ECO:0000256" key="17">
    <source>
        <dbReference type="ARBA" id="ARBA00048679"/>
    </source>
</evidence>
<dbReference type="EMBL" id="GG681281">
    <property type="protein sequence ID" value="EER04867.1"/>
    <property type="molecule type" value="Genomic_DNA"/>
</dbReference>
<evidence type="ECO:0000256" key="6">
    <source>
        <dbReference type="ARBA" id="ARBA00022490"/>
    </source>
</evidence>
<dbReference type="Pfam" id="PF01163">
    <property type="entry name" value="RIO1"/>
    <property type="match status" value="1"/>
</dbReference>
<keyword evidence="21" id="KW-1185">Reference proteome</keyword>
<evidence type="ECO:0000256" key="3">
    <source>
        <dbReference type="ARBA" id="ARBA00009196"/>
    </source>
</evidence>
<keyword evidence="12 20" id="KW-0418">Kinase</keyword>
<feature type="non-terminal residue" evidence="20">
    <location>
        <position position="308"/>
    </location>
</feature>
<dbReference type="EC" id="2.7.11.1" evidence="4"/>
<dbReference type="InterPro" id="IPR051272">
    <property type="entry name" value="RIO-type_Ser/Thr_kinase"/>
</dbReference>
<dbReference type="GO" id="GO:0042254">
    <property type="term" value="P:ribosome biogenesis"/>
    <property type="evidence" value="ECO:0007669"/>
    <property type="project" value="UniProtKB-KW"/>
</dbReference>
<dbReference type="GO" id="GO:0016787">
    <property type="term" value="F:hydrolase activity"/>
    <property type="evidence" value="ECO:0007669"/>
    <property type="project" value="UniProtKB-KW"/>
</dbReference>
<evidence type="ECO:0000256" key="12">
    <source>
        <dbReference type="ARBA" id="ARBA00022777"/>
    </source>
</evidence>
<evidence type="ECO:0000259" key="19">
    <source>
        <dbReference type="PROSITE" id="PS50011"/>
    </source>
</evidence>
<dbReference type="InterPro" id="IPR018934">
    <property type="entry name" value="RIO_dom"/>
</dbReference>
<evidence type="ECO:0000256" key="11">
    <source>
        <dbReference type="ARBA" id="ARBA00022741"/>
    </source>
</evidence>
<dbReference type="PROSITE" id="PS01245">
    <property type="entry name" value="RIO1"/>
    <property type="match status" value="1"/>
</dbReference>
<keyword evidence="6" id="KW-0963">Cytoplasm</keyword>
<proteinExistence type="inferred from homology"/>
<dbReference type="GO" id="GO:0005737">
    <property type="term" value="C:cytoplasm"/>
    <property type="evidence" value="ECO:0007669"/>
    <property type="project" value="UniProtKB-SubCell"/>
</dbReference>
<evidence type="ECO:0000256" key="2">
    <source>
        <dbReference type="ARBA" id="ARBA00004496"/>
    </source>
</evidence>
<keyword evidence="11" id="KW-0547">Nucleotide-binding</keyword>
<evidence type="ECO:0000256" key="18">
    <source>
        <dbReference type="ARBA" id="ARBA00068838"/>
    </source>
</evidence>
<dbReference type="Gene3D" id="3.30.200.20">
    <property type="entry name" value="Phosphorylase Kinase, domain 1"/>
    <property type="match status" value="1"/>
</dbReference>
<keyword evidence="9" id="KW-0808">Transferase</keyword>
<comment type="catalytic activity">
    <reaction evidence="16">
        <text>L-threonyl-[protein] + ATP = O-phospho-L-threonyl-[protein] + ADP + H(+)</text>
        <dbReference type="Rhea" id="RHEA:46608"/>
        <dbReference type="Rhea" id="RHEA-COMP:11060"/>
        <dbReference type="Rhea" id="RHEA-COMP:11605"/>
        <dbReference type="ChEBI" id="CHEBI:15378"/>
        <dbReference type="ChEBI" id="CHEBI:30013"/>
        <dbReference type="ChEBI" id="CHEBI:30616"/>
        <dbReference type="ChEBI" id="CHEBI:61977"/>
        <dbReference type="ChEBI" id="CHEBI:456216"/>
        <dbReference type="EC" id="2.7.11.1"/>
    </reaction>
</comment>
<dbReference type="InterPro" id="IPR011009">
    <property type="entry name" value="Kinase-like_dom_sf"/>
</dbReference>
<feature type="domain" description="Protein kinase" evidence="19">
    <location>
        <begin position="78"/>
        <end position="308"/>
    </location>
</feature>
<dbReference type="PROSITE" id="PS50011">
    <property type="entry name" value="PROTEIN_KINASE_DOM"/>
    <property type="match status" value="1"/>
</dbReference>
<dbReference type="RefSeq" id="XP_002773051.1">
    <property type="nucleotide sequence ID" value="XM_002773005.1"/>
</dbReference>
<evidence type="ECO:0000256" key="10">
    <source>
        <dbReference type="ARBA" id="ARBA00022723"/>
    </source>
</evidence>
<evidence type="ECO:0000256" key="15">
    <source>
        <dbReference type="ARBA" id="ARBA00022842"/>
    </source>
</evidence>
<dbReference type="FunFam" id="3.30.200.20:FF:000148">
    <property type="entry name" value="Serine/threonine-protein kinase RIO1"/>
    <property type="match status" value="1"/>
</dbReference>
<comment type="catalytic activity">
    <reaction evidence="17">
        <text>L-seryl-[protein] + ATP = O-phospho-L-seryl-[protein] + ADP + H(+)</text>
        <dbReference type="Rhea" id="RHEA:17989"/>
        <dbReference type="Rhea" id="RHEA-COMP:9863"/>
        <dbReference type="Rhea" id="RHEA-COMP:11604"/>
        <dbReference type="ChEBI" id="CHEBI:15378"/>
        <dbReference type="ChEBI" id="CHEBI:29999"/>
        <dbReference type="ChEBI" id="CHEBI:30616"/>
        <dbReference type="ChEBI" id="CHEBI:83421"/>
        <dbReference type="ChEBI" id="CHEBI:456216"/>
        <dbReference type="EC" id="2.7.11.1"/>
    </reaction>
</comment>
<evidence type="ECO:0000313" key="21">
    <source>
        <dbReference type="Proteomes" id="UP000007800"/>
    </source>
</evidence>
<dbReference type="AlphaFoldDB" id="C5LEH6"/>
<dbReference type="InterPro" id="IPR018935">
    <property type="entry name" value="RIO_kinase_CS"/>
</dbReference>
<evidence type="ECO:0000313" key="20">
    <source>
        <dbReference type="EMBL" id="EER04867.1"/>
    </source>
</evidence>
<dbReference type="GO" id="GO:0046872">
    <property type="term" value="F:metal ion binding"/>
    <property type="evidence" value="ECO:0007669"/>
    <property type="project" value="UniProtKB-KW"/>
</dbReference>
<reference evidence="20 21" key="1">
    <citation type="submission" date="2008-07" db="EMBL/GenBank/DDBJ databases">
        <authorList>
            <person name="El-Sayed N."/>
            <person name="Caler E."/>
            <person name="Inman J."/>
            <person name="Amedeo P."/>
            <person name="Hass B."/>
            <person name="Wortman J."/>
        </authorList>
    </citation>
    <scope>NUCLEOTIDE SEQUENCE [LARGE SCALE GENOMIC DNA]</scope>
    <source>
        <strain evidence="21">ATCC 50983 / TXsc</strain>
    </source>
</reference>
<dbReference type="PANTHER" id="PTHR45723">
    <property type="entry name" value="SERINE/THREONINE-PROTEIN KINASE RIO1"/>
    <property type="match status" value="1"/>
</dbReference>
<organism evidence="21">
    <name type="scientific">Perkinsus marinus (strain ATCC 50983 / TXsc)</name>
    <dbReference type="NCBI Taxonomy" id="423536"/>
    <lineage>
        <taxon>Eukaryota</taxon>
        <taxon>Sar</taxon>
        <taxon>Alveolata</taxon>
        <taxon>Perkinsozoa</taxon>
        <taxon>Perkinsea</taxon>
        <taxon>Perkinsida</taxon>
        <taxon>Perkinsidae</taxon>
        <taxon>Perkinsus</taxon>
    </lineage>
</organism>
<dbReference type="GO" id="GO:0005524">
    <property type="term" value="F:ATP binding"/>
    <property type="evidence" value="ECO:0007669"/>
    <property type="project" value="UniProtKB-KW"/>
</dbReference>
<dbReference type="Gene3D" id="1.10.510.10">
    <property type="entry name" value="Transferase(Phosphotransferase) domain 1"/>
    <property type="match status" value="1"/>
</dbReference>
<dbReference type="InterPro" id="IPR000719">
    <property type="entry name" value="Prot_kinase_dom"/>
</dbReference>
<evidence type="ECO:0000256" key="4">
    <source>
        <dbReference type="ARBA" id="ARBA00012513"/>
    </source>
</evidence>
<gene>
    <name evidence="20" type="ORF">Pmar_PMAR004425</name>
</gene>
<keyword evidence="15" id="KW-0460">Magnesium</keyword>
<evidence type="ECO:0000256" key="8">
    <source>
        <dbReference type="ARBA" id="ARBA00022527"/>
    </source>
</evidence>
<evidence type="ECO:0000256" key="14">
    <source>
        <dbReference type="ARBA" id="ARBA00022840"/>
    </source>
</evidence>
<keyword evidence="8" id="KW-0723">Serine/threonine-protein kinase</keyword>
<evidence type="ECO:0000256" key="9">
    <source>
        <dbReference type="ARBA" id="ARBA00022679"/>
    </source>
</evidence>
<dbReference type="GO" id="GO:0004674">
    <property type="term" value="F:protein serine/threonine kinase activity"/>
    <property type="evidence" value="ECO:0007669"/>
    <property type="project" value="UniProtKB-KW"/>
</dbReference>
<evidence type="ECO:0000256" key="7">
    <source>
        <dbReference type="ARBA" id="ARBA00022517"/>
    </source>
</evidence>
<evidence type="ECO:0000256" key="1">
    <source>
        <dbReference type="ARBA" id="ARBA00001946"/>
    </source>
</evidence>
<keyword evidence="10" id="KW-0479">Metal-binding</keyword>
<evidence type="ECO:0000256" key="13">
    <source>
        <dbReference type="ARBA" id="ARBA00022801"/>
    </source>
</evidence>
<dbReference type="OrthoDB" id="205248at2759"/>
<dbReference type="SMART" id="SM00090">
    <property type="entry name" value="RIO"/>
    <property type="match status" value="1"/>
</dbReference>
<keyword evidence="13" id="KW-0378">Hydrolase</keyword>
<comment type="subcellular location">
    <subcellularLocation>
        <location evidence="2">Cytoplasm</location>
    </subcellularLocation>
</comment>
<dbReference type="InParanoid" id="C5LEH6"/>
<dbReference type="Proteomes" id="UP000007800">
    <property type="component" value="Unassembled WGS sequence"/>
</dbReference>
<comment type="similarity">
    <text evidence="3">Belongs to the protein kinase superfamily. RIO-type Ser/Thr kinase family.</text>
</comment>
<keyword evidence="7" id="KW-0690">Ribosome biogenesis</keyword>